<evidence type="ECO:0000256" key="3">
    <source>
        <dbReference type="ARBA" id="ARBA00022801"/>
    </source>
</evidence>
<dbReference type="InterPro" id="IPR027413">
    <property type="entry name" value="GROEL-like_equatorial_sf"/>
</dbReference>
<feature type="non-terminal residue" evidence="7">
    <location>
        <position position="1"/>
    </location>
</feature>
<evidence type="ECO:0000313" key="7">
    <source>
        <dbReference type="EMBL" id="BBH04542.1"/>
    </source>
</evidence>
<protein>
    <submittedName>
        <fullName evidence="7">DNA glycosylase superfamily protein</fullName>
    </submittedName>
</protein>
<organism evidence="7">
    <name type="scientific">Prunus dulcis</name>
    <name type="common">Almond</name>
    <name type="synonym">Amygdalus dulcis</name>
    <dbReference type="NCBI Taxonomy" id="3755"/>
    <lineage>
        <taxon>Eukaryota</taxon>
        <taxon>Viridiplantae</taxon>
        <taxon>Streptophyta</taxon>
        <taxon>Embryophyta</taxon>
        <taxon>Tracheophyta</taxon>
        <taxon>Spermatophyta</taxon>
        <taxon>Magnoliopsida</taxon>
        <taxon>eudicotyledons</taxon>
        <taxon>Gunneridae</taxon>
        <taxon>Pentapetalae</taxon>
        <taxon>rosids</taxon>
        <taxon>fabids</taxon>
        <taxon>Rosales</taxon>
        <taxon>Rosaceae</taxon>
        <taxon>Amygdaloideae</taxon>
        <taxon>Amygdaleae</taxon>
        <taxon>Prunus</taxon>
    </lineage>
</organism>
<comment type="similarity">
    <text evidence="1">Belongs to the peptidase C48 family.</text>
</comment>
<gene>
    <name evidence="7" type="ORF">Prudu_015713</name>
</gene>
<dbReference type="GO" id="GO:0008234">
    <property type="term" value="F:cysteine-type peptidase activity"/>
    <property type="evidence" value="ECO:0007669"/>
    <property type="project" value="InterPro"/>
</dbReference>
<name>A0A4Y1RJP3_PRUDU</name>
<sequence>LMIPEDEKYEGKPYALSHTRTAITTIKAKFNTQQLQRFEGSCFGHLLLIEDLKWNSQIIHGLLMRKADPKTVTQVNGIKFIVGNKLIQFTAQQFCLITGLRFGKLPFIPKATNENCSLKRKYFSTNKPATLLDLHTAFIECTDDEDALKLGMVYFANFVLLGTEKHVLIDMRYLKLAEDLDEFDKYPWGAVSYAMTNASLLRAVSAEYQRVKVPQKRKMPKQRGKRTQTRMRSGRPREYIIRGFGFALQIWAFEVFPALEALHFTVHEDNRHIPRILHWRSNTVARFRDVMSQVDVQLLRPTDIEKQQPYWSWGDDDNEEPMVELFGDEAEEKTGTSSEEKDADVEETATLPSSSKAKGSVNDVRSLKHQLRSTKDQLAKLRSSNRGLRNRVRDLEAILETEELKKNYGGEAHEEVCTAQMNDGGQNDLSPVNEPTSPTTAAPKMDTEVPADGVEPFPGMHTERGEMEAPVCGDGVEHFPASDQQGAPREPEVPADRVEPFPAMEVIDTEIETSVPERQVDQQPHKVPTAEDVKLPSVEDALLPTPEDGNGYRDWKKTEIEGVGSKVRPPMKCNITVVGDEGDEGDNEATATVRKPAGEGKGCRLKRAATPLLSPFTDPSRKKRKVTDLHAQTPQPRFDPTKPVAMDDVKAIIQLCRAWKTDISAELELEPFEVGADFFYKLLDETAWMSSRHLDMAMFLIRKRQLSHPQLFGREWTTAEFCLQPFAMPSGKRVTRKQSAASTVHPPPNYLKNVHHFVNGSWQHGYAQAWTKVRKVYLPYNVRQSHWVAVEVDFVRHTVTVYDSYSDFTSNSMLVRFMEPITHTLAKVLHEMRFYEKSEVEAVKSKGTDMSNFNPFTICRISDVPQQTDGWSFQLHTHIDISDSVHGCERSCRLFCRIIWDACNVKAQSFKTAIEAACLLLRIDDIVSGMKKKQPPGAKAPSKPQVETEGDADNEQIIPECLSRARGYLSLNEVLL</sequence>
<evidence type="ECO:0000256" key="4">
    <source>
        <dbReference type="SAM" id="MobiDB-lite"/>
    </source>
</evidence>
<reference evidence="7" key="1">
    <citation type="journal article" date="2019" name="Science">
        <title>Mutation of a bHLH transcription factor allowed almond domestication.</title>
        <authorList>
            <person name="Sanchez-Perez R."/>
            <person name="Pavan S."/>
            <person name="Mazzeo R."/>
            <person name="Moldovan C."/>
            <person name="Aiese Cigliano R."/>
            <person name="Del Cueto J."/>
            <person name="Ricciardi F."/>
            <person name="Lotti C."/>
            <person name="Ricciardi L."/>
            <person name="Dicenta F."/>
            <person name="Lopez-Marques R.L."/>
            <person name="Lindberg Moller B."/>
        </authorList>
    </citation>
    <scope>NUCLEOTIDE SEQUENCE</scope>
</reference>
<accession>A0A4Y1RJP3</accession>
<dbReference type="Gene3D" id="3.40.395.10">
    <property type="entry name" value="Adenoviral Proteinase, Chain A"/>
    <property type="match status" value="1"/>
</dbReference>
<evidence type="ECO:0000259" key="6">
    <source>
        <dbReference type="Pfam" id="PF09331"/>
    </source>
</evidence>
<feature type="domain" description="Ubiquitin-like protease family profile" evidence="5">
    <location>
        <begin position="757"/>
        <end position="869"/>
    </location>
</feature>
<dbReference type="PANTHER" id="PTHR48449:SF1">
    <property type="entry name" value="DUF1985 DOMAIN-CONTAINING PROTEIN"/>
    <property type="match status" value="1"/>
</dbReference>
<dbReference type="PANTHER" id="PTHR48449">
    <property type="entry name" value="DUF1985 DOMAIN-CONTAINING PROTEIN"/>
    <property type="match status" value="1"/>
</dbReference>
<dbReference type="Pfam" id="PF09331">
    <property type="entry name" value="DUF1985"/>
    <property type="match status" value="1"/>
</dbReference>
<dbReference type="InterPro" id="IPR003653">
    <property type="entry name" value="Peptidase_C48_C"/>
</dbReference>
<evidence type="ECO:0000256" key="2">
    <source>
        <dbReference type="ARBA" id="ARBA00022670"/>
    </source>
</evidence>
<dbReference type="InterPro" id="IPR015410">
    <property type="entry name" value="DUF1985"/>
</dbReference>
<feature type="region of interest" description="Disordered" evidence="4">
    <location>
        <begin position="614"/>
        <end position="643"/>
    </location>
</feature>
<feature type="region of interest" description="Disordered" evidence="4">
    <location>
        <begin position="932"/>
        <end position="952"/>
    </location>
</feature>
<feature type="domain" description="DUF1985" evidence="6">
    <location>
        <begin position="78"/>
        <end position="197"/>
    </location>
</feature>
<dbReference type="AlphaFoldDB" id="A0A4Y1RJP3"/>
<dbReference type="InterPro" id="IPR038765">
    <property type="entry name" value="Papain-like_cys_pep_sf"/>
</dbReference>
<keyword evidence="2" id="KW-0645">Protease</keyword>
<dbReference type="Gene3D" id="1.10.560.10">
    <property type="entry name" value="GroEL-like equatorial domain"/>
    <property type="match status" value="1"/>
</dbReference>
<feature type="compositionally biased region" description="Polar residues" evidence="4">
    <location>
        <begin position="424"/>
        <end position="440"/>
    </location>
</feature>
<feature type="region of interest" description="Disordered" evidence="4">
    <location>
        <begin position="330"/>
        <end position="375"/>
    </location>
</feature>
<dbReference type="Pfam" id="PF02902">
    <property type="entry name" value="Peptidase_C48"/>
    <property type="match status" value="1"/>
</dbReference>
<dbReference type="EMBL" id="AP019302">
    <property type="protein sequence ID" value="BBH04542.1"/>
    <property type="molecule type" value="Genomic_DNA"/>
</dbReference>
<evidence type="ECO:0000259" key="5">
    <source>
        <dbReference type="Pfam" id="PF02902"/>
    </source>
</evidence>
<evidence type="ECO:0000256" key="1">
    <source>
        <dbReference type="ARBA" id="ARBA00005234"/>
    </source>
</evidence>
<proteinExistence type="inferred from homology"/>
<feature type="region of interest" description="Disordered" evidence="4">
    <location>
        <begin position="424"/>
        <end position="450"/>
    </location>
</feature>
<dbReference type="GO" id="GO:0006508">
    <property type="term" value="P:proteolysis"/>
    <property type="evidence" value="ECO:0007669"/>
    <property type="project" value="UniProtKB-KW"/>
</dbReference>
<dbReference type="SUPFAM" id="SSF54001">
    <property type="entry name" value="Cysteine proteinases"/>
    <property type="match status" value="1"/>
</dbReference>
<keyword evidence="3" id="KW-0378">Hydrolase</keyword>